<sequence>MGQKLVIVLGTGTLEKLQMAAMLSSVVATFGSEVRIFVTMGAIPPFKKGLSKEERAQSESIVGNAIMEKNAPFFIDVFKQAKSLGDVKLYACGLAMDVLGWELEDLEEGLFDDMVGITEFLGIAEGGEIMVI</sequence>
<dbReference type="InterPro" id="IPR032836">
    <property type="entry name" value="DsrE2-like"/>
</dbReference>
<protein>
    <recommendedName>
        <fullName evidence="3">Peroxiredoxin family protein</fullName>
    </recommendedName>
</protein>
<reference evidence="1 2" key="1">
    <citation type="journal article" date="2021" name="Syst. Appl. Microbiol.">
        <title>Persephonella atlantica sp. nov.: How to adapt to physico-chemical gradients in high temperature hydrothermal habitats.</title>
        <authorList>
            <person name="Francois D.X."/>
            <person name="Godfroy A."/>
            <person name="Mathien C."/>
            <person name="Aube J."/>
            <person name="Cathalot C."/>
            <person name="Lesongeur F."/>
            <person name="L'Haridon S."/>
            <person name="Philippon X."/>
            <person name="Roussel E.G."/>
        </authorList>
    </citation>
    <scope>NUCLEOTIDE SEQUENCE [LARGE SCALE GENOMIC DNA]</scope>
    <source>
        <strain evidence="1 2">MO1340</strain>
    </source>
</reference>
<dbReference type="PANTHER" id="PTHR34655:SF1">
    <property type="match status" value="1"/>
</dbReference>
<dbReference type="Proteomes" id="UP000772812">
    <property type="component" value="Unassembled WGS sequence"/>
</dbReference>
<proteinExistence type="predicted"/>
<gene>
    <name evidence="1" type="ORF">GWK41_09190</name>
</gene>
<dbReference type="EMBL" id="JAACYA010000002">
    <property type="protein sequence ID" value="MBK3333243.1"/>
    <property type="molecule type" value="Genomic_DNA"/>
</dbReference>
<dbReference type="PANTHER" id="PTHR34655">
    <property type="entry name" value="CONSERVED WITHIN P. AEROPHILUM"/>
    <property type="match status" value="1"/>
</dbReference>
<comment type="caution">
    <text evidence="1">The sequence shown here is derived from an EMBL/GenBank/DDBJ whole genome shotgun (WGS) entry which is preliminary data.</text>
</comment>
<dbReference type="RefSeq" id="WP_200674748.1">
    <property type="nucleotide sequence ID" value="NZ_JAACYA010000002.1"/>
</dbReference>
<evidence type="ECO:0000313" key="1">
    <source>
        <dbReference type="EMBL" id="MBK3333243.1"/>
    </source>
</evidence>
<dbReference type="Pfam" id="PF13686">
    <property type="entry name" value="DrsE_2"/>
    <property type="match status" value="1"/>
</dbReference>
<name>A0ABS1GJY1_9AQUI</name>
<keyword evidence="2" id="KW-1185">Reference proteome</keyword>
<dbReference type="Gene3D" id="3.40.1260.10">
    <property type="entry name" value="DsrEFH-like"/>
    <property type="match status" value="1"/>
</dbReference>
<organism evidence="1 2">
    <name type="scientific">Persephonella atlantica</name>
    <dbReference type="NCBI Taxonomy" id="2699429"/>
    <lineage>
        <taxon>Bacteria</taxon>
        <taxon>Pseudomonadati</taxon>
        <taxon>Aquificota</taxon>
        <taxon>Aquificia</taxon>
        <taxon>Aquificales</taxon>
        <taxon>Hydrogenothermaceae</taxon>
        <taxon>Persephonella</taxon>
    </lineage>
</organism>
<evidence type="ECO:0008006" key="3">
    <source>
        <dbReference type="Google" id="ProtNLM"/>
    </source>
</evidence>
<dbReference type="SUPFAM" id="SSF75169">
    <property type="entry name" value="DsrEFH-like"/>
    <property type="match status" value="1"/>
</dbReference>
<evidence type="ECO:0000313" key="2">
    <source>
        <dbReference type="Proteomes" id="UP000772812"/>
    </source>
</evidence>
<dbReference type="InterPro" id="IPR027396">
    <property type="entry name" value="DsrEFH-like"/>
</dbReference>
<accession>A0ABS1GJY1</accession>